<dbReference type="InterPro" id="IPR011527">
    <property type="entry name" value="ABC1_TM_dom"/>
</dbReference>
<feature type="domain" description="ABC transmembrane type-1" evidence="12">
    <location>
        <begin position="27"/>
        <end position="310"/>
    </location>
</feature>
<dbReference type="InterPro" id="IPR027417">
    <property type="entry name" value="P-loop_NTPase"/>
</dbReference>
<feature type="domain" description="ABC transporter" evidence="11">
    <location>
        <begin position="344"/>
        <end position="577"/>
    </location>
</feature>
<feature type="transmembrane region" description="Helical" evidence="10">
    <location>
        <begin position="24"/>
        <end position="43"/>
    </location>
</feature>
<dbReference type="SMART" id="SM00382">
    <property type="entry name" value="AAA"/>
    <property type="match status" value="1"/>
</dbReference>
<protein>
    <submittedName>
        <fullName evidence="13">ABC transporter</fullName>
    </submittedName>
</protein>
<dbReference type="PROSITE" id="PS00211">
    <property type="entry name" value="ABC_TRANSPORTER_1"/>
    <property type="match status" value="1"/>
</dbReference>
<dbReference type="Proteomes" id="UP000051913">
    <property type="component" value="Unassembled WGS sequence"/>
</dbReference>
<evidence type="ECO:0000256" key="10">
    <source>
        <dbReference type="SAM" id="Phobius"/>
    </source>
</evidence>
<accession>A0A0R3M347</accession>
<dbReference type="Pfam" id="PF00664">
    <property type="entry name" value="ABC_membrane"/>
    <property type="match status" value="1"/>
</dbReference>
<feature type="transmembrane region" description="Helical" evidence="10">
    <location>
        <begin position="142"/>
        <end position="160"/>
    </location>
</feature>
<dbReference type="RefSeq" id="WP_057851640.1">
    <property type="nucleotide sequence ID" value="NZ_LLXX01000119.1"/>
</dbReference>
<dbReference type="SUPFAM" id="SSF52540">
    <property type="entry name" value="P-loop containing nucleoside triphosphate hydrolases"/>
    <property type="match status" value="1"/>
</dbReference>
<dbReference type="STRING" id="1518501.CQ10_11110"/>
<evidence type="ECO:0000256" key="3">
    <source>
        <dbReference type="ARBA" id="ARBA00022448"/>
    </source>
</evidence>
<dbReference type="AlphaFoldDB" id="A0A0R3M347"/>
<dbReference type="GO" id="GO:0034040">
    <property type="term" value="F:ATPase-coupled lipid transmembrane transporter activity"/>
    <property type="evidence" value="ECO:0007669"/>
    <property type="project" value="TreeGrafter"/>
</dbReference>
<dbReference type="EMBL" id="LLXX01000119">
    <property type="protein sequence ID" value="KRR05084.1"/>
    <property type="molecule type" value="Genomic_DNA"/>
</dbReference>
<evidence type="ECO:0000256" key="6">
    <source>
        <dbReference type="ARBA" id="ARBA00022840"/>
    </source>
</evidence>
<sequence>MDNLSGYVRRPFPFVLRYLRRRRAAHVVIVSAVIAAVACSVGTQYGVKNLVDSLTAGSSHASSVWLAFAFLMSLIAADNLLWRVASWTASFTFVGVTGDLRRDMFRHLTGHAPSYFSDRLPGMLTSRITATSNAVFTVENMFVWNVLPPCIATVSAILLIGTVSLAMSAGLIVIAGIMLMAMFHLAAAGKPLHDDFADKAAAVDGEMVDVISNLPLVRAFCGLSYEHDRFDATVERELDARGRSLRYLEKLRLLHAVVTIALTIALLAWVITLWQNGAATTGDVVLVCTLGLSILSATRDLAVALVDVTQHVARLTEAIATLLLPHELKDHPEAEPLVRSGAAVAFNNVAFHYPGGVQVFEKFNLRIQPGQRLGLVGHSGGGKSSLFALLQRFYDIQRGSITIDGQDIARVTQQSLREAISVVPQDISLFHRSIMENIRYGRPNATDDEVLRAAIAARCDFIENLPEGMATMVGDRGIKVSGGQRQRIAIARAFLKDAPILLLDEATAALDSESEEAIREALSRLMRGRTVIAIAHRLATLRNFDRVVVLQGGRIIEDGPPDILVQGRGPYRELVARELGRLATHAA</sequence>
<comment type="subcellular location">
    <subcellularLocation>
        <location evidence="1">Cell membrane</location>
        <topology evidence="1">Multi-pass membrane protein</topology>
    </subcellularLocation>
</comment>
<evidence type="ECO:0000256" key="7">
    <source>
        <dbReference type="ARBA" id="ARBA00022989"/>
    </source>
</evidence>
<dbReference type="GO" id="GO:0016887">
    <property type="term" value="F:ATP hydrolysis activity"/>
    <property type="evidence" value="ECO:0007669"/>
    <property type="project" value="InterPro"/>
</dbReference>
<keyword evidence="5" id="KW-0547">Nucleotide-binding</keyword>
<evidence type="ECO:0000259" key="11">
    <source>
        <dbReference type="PROSITE" id="PS50893"/>
    </source>
</evidence>
<feature type="transmembrane region" description="Helical" evidence="10">
    <location>
        <begin position="253"/>
        <end position="274"/>
    </location>
</feature>
<dbReference type="InterPro" id="IPR036640">
    <property type="entry name" value="ABC1_TM_sf"/>
</dbReference>
<comment type="similarity">
    <text evidence="2">Belongs to the ABC transporter superfamily.</text>
</comment>
<keyword evidence="14" id="KW-1185">Reference proteome</keyword>
<proteinExistence type="inferred from homology"/>
<keyword evidence="6" id="KW-0067">ATP-binding</keyword>
<keyword evidence="3" id="KW-0813">Transport</keyword>
<dbReference type="PANTHER" id="PTHR24221:SF654">
    <property type="entry name" value="ATP-BINDING CASSETTE SUB-FAMILY B MEMBER 6"/>
    <property type="match status" value="1"/>
</dbReference>
<evidence type="ECO:0000259" key="12">
    <source>
        <dbReference type="PROSITE" id="PS50929"/>
    </source>
</evidence>
<keyword evidence="8 10" id="KW-0472">Membrane</keyword>
<comment type="caution">
    <text evidence="13">The sequence shown here is derived from an EMBL/GenBank/DDBJ whole genome shotgun (WGS) entry which is preliminary data.</text>
</comment>
<dbReference type="SUPFAM" id="SSF90123">
    <property type="entry name" value="ABC transporter transmembrane region"/>
    <property type="match status" value="1"/>
</dbReference>
<dbReference type="GO" id="GO:0005524">
    <property type="term" value="F:ATP binding"/>
    <property type="evidence" value="ECO:0007669"/>
    <property type="project" value="UniProtKB-KW"/>
</dbReference>
<dbReference type="InterPro" id="IPR003439">
    <property type="entry name" value="ABC_transporter-like_ATP-bd"/>
</dbReference>
<feature type="transmembrane region" description="Helical" evidence="10">
    <location>
        <begin position="63"/>
        <end position="82"/>
    </location>
</feature>
<dbReference type="GO" id="GO:0005886">
    <property type="term" value="C:plasma membrane"/>
    <property type="evidence" value="ECO:0007669"/>
    <property type="project" value="UniProtKB-SubCell"/>
</dbReference>
<evidence type="ECO:0000256" key="5">
    <source>
        <dbReference type="ARBA" id="ARBA00022741"/>
    </source>
</evidence>
<dbReference type="FunFam" id="3.40.50.300:FF:000287">
    <property type="entry name" value="Multidrug ABC transporter ATP-binding protein"/>
    <property type="match status" value="1"/>
</dbReference>
<evidence type="ECO:0000313" key="14">
    <source>
        <dbReference type="Proteomes" id="UP000051913"/>
    </source>
</evidence>
<dbReference type="PROSITE" id="PS50893">
    <property type="entry name" value="ABC_TRANSPORTER_2"/>
    <property type="match status" value="1"/>
</dbReference>
<evidence type="ECO:0000256" key="4">
    <source>
        <dbReference type="ARBA" id="ARBA00022692"/>
    </source>
</evidence>
<organism evidence="13 14">
    <name type="scientific">Bradyrhizobium valentinum</name>
    <dbReference type="NCBI Taxonomy" id="1518501"/>
    <lineage>
        <taxon>Bacteria</taxon>
        <taxon>Pseudomonadati</taxon>
        <taxon>Pseudomonadota</taxon>
        <taxon>Alphaproteobacteria</taxon>
        <taxon>Hyphomicrobiales</taxon>
        <taxon>Nitrobacteraceae</taxon>
        <taxon>Bradyrhizobium</taxon>
    </lineage>
</organism>
<dbReference type="Gene3D" id="3.40.50.300">
    <property type="entry name" value="P-loop containing nucleotide triphosphate hydrolases"/>
    <property type="match status" value="1"/>
</dbReference>
<gene>
    <name evidence="13" type="ORF">CP49_00410</name>
</gene>
<dbReference type="InterPro" id="IPR017871">
    <property type="entry name" value="ABC_transporter-like_CS"/>
</dbReference>
<dbReference type="InterPro" id="IPR039421">
    <property type="entry name" value="Type_1_exporter"/>
</dbReference>
<dbReference type="InterPro" id="IPR003593">
    <property type="entry name" value="AAA+_ATPase"/>
</dbReference>
<evidence type="ECO:0000256" key="2">
    <source>
        <dbReference type="ARBA" id="ARBA00005417"/>
    </source>
</evidence>
<evidence type="ECO:0000313" key="13">
    <source>
        <dbReference type="EMBL" id="KRR05084.1"/>
    </source>
</evidence>
<dbReference type="Pfam" id="PF00005">
    <property type="entry name" value="ABC_tran"/>
    <property type="match status" value="1"/>
</dbReference>
<dbReference type="GO" id="GO:0140359">
    <property type="term" value="F:ABC-type transporter activity"/>
    <property type="evidence" value="ECO:0007669"/>
    <property type="project" value="InterPro"/>
</dbReference>
<evidence type="ECO:0000256" key="8">
    <source>
        <dbReference type="ARBA" id="ARBA00023136"/>
    </source>
</evidence>
<evidence type="ECO:0000256" key="9">
    <source>
        <dbReference type="ARBA" id="ARBA00024722"/>
    </source>
</evidence>
<dbReference type="PROSITE" id="PS50929">
    <property type="entry name" value="ABC_TM1F"/>
    <property type="match status" value="1"/>
</dbReference>
<dbReference type="PANTHER" id="PTHR24221">
    <property type="entry name" value="ATP-BINDING CASSETTE SUB-FAMILY B"/>
    <property type="match status" value="1"/>
</dbReference>
<evidence type="ECO:0000256" key="1">
    <source>
        <dbReference type="ARBA" id="ARBA00004651"/>
    </source>
</evidence>
<reference evidence="13 14" key="1">
    <citation type="submission" date="2014-03" db="EMBL/GenBank/DDBJ databases">
        <title>Bradyrhizobium valentinum sp. nov., isolated from effective nodules of Lupinus mariae-josephae, a lupine endemic of basic-lime soils in Eastern Spain.</title>
        <authorList>
            <person name="Duran D."/>
            <person name="Rey L."/>
            <person name="Navarro A."/>
            <person name="Busquets A."/>
            <person name="Imperial J."/>
            <person name="Ruiz-Argueso T."/>
        </authorList>
    </citation>
    <scope>NUCLEOTIDE SEQUENCE [LARGE SCALE GENOMIC DNA]</scope>
    <source>
        <strain evidence="13 14">LmjM3</strain>
    </source>
</reference>
<keyword evidence="7 10" id="KW-1133">Transmembrane helix</keyword>
<feature type="transmembrane region" description="Helical" evidence="10">
    <location>
        <begin position="166"/>
        <end position="187"/>
    </location>
</feature>
<comment type="function">
    <text evidence="9">Involved in beta-(1--&gt;2)glucan export. Transmembrane domains (TMD) form a pore in the inner membrane and the ATP-binding domain (NBD) is responsible for energy generation.</text>
</comment>
<name>A0A0R3M347_9BRAD</name>
<keyword evidence="4 10" id="KW-0812">Transmembrane</keyword>
<dbReference type="Gene3D" id="1.20.1560.10">
    <property type="entry name" value="ABC transporter type 1, transmembrane domain"/>
    <property type="match status" value="1"/>
</dbReference>
<dbReference type="OrthoDB" id="9804259at2"/>